<dbReference type="AlphaFoldDB" id="A0A7M2WZF4"/>
<keyword evidence="13 18" id="KW-0547">Nucleotide-binding</keyword>
<comment type="subcellular location">
    <subcellularLocation>
        <location evidence="3 18">Cytoplasm</location>
    </subcellularLocation>
</comment>
<name>A0A7M2WZF4_9BACT</name>
<dbReference type="GO" id="GO:0003879">
    <property type="term" value="F:ATP phosphoribosyltransferase activity"/>
    <property type="evidence" value="ECO:0007669"/>
    <property type="project" value="UniProtKB-UniRule"/>
</dbReference>
<evidence type="ECO:0000256" key="16">
    <source>
        <dbReference type="ARBA" id="ARBA00023102"/>
    </source>
</evidence>
<evidence type="ECO:0000313" key="21">
    <source>
        <dbReference type="EMBL" id="QOV90819.1"/>
    </source>
</evidence>
<comment type="similarity">
    <text evidence="5 18">Belongs to the ATP phosphoribosyltransferase family. Long subfamily.</text>
</comment>
<dbReference type="InterPro" id="IPR011322">
    <property type="entry name" value="N-reg_PII-like_a/b"/>
</dbReference>
<reference evidence="21 22" key="1">
    <citation type="submission" date="2020-10" db="EMBL/GenBank/DDBJ databases">
        <title>Wide distribution of Phycisphaera-like planctomycetes from WD2101 soil group in peatlands and genome analysis of the first cultivated representative.</title>
        <authorList>
            <person name="Dedysh S.N."/>
            <person name="Beletsky A.V."/>
            <person name="Ivanova A."/>
            <person name="Kulichevskaya I.S."/>
            <person name="Suzina N.E."/>
            <person name="Philippov D.A."/>
            <person name="Rakitin A.L."/>
            <person name="Mardanov A.V."/>
            <person name="Ravin N.V."/>
        </authorList>
    </citation>
    <scope>NUCLEOTIDE SEQUENCE [LARGE SCALE GENOMIC DNA]</scope>
    <source>
        <strain evidence="21 22">M1803</strain>
    </source>
</reference>
<proteinExistence type="inferred from homology"/>
<dbReference type="GO" id="GO:0005524">
    <property type="term" value="F:ATP binding"/>
    <property type="evidence" value="ECO:0007669"/>
    <property type="project" value="UniProtKB-KW"/>
</dbReference>
<dbReference type="CDD" id="cd13593">
    <property type="entry name" value="PBP2_HisGL3"/>
    <property type="match status" value="1"/>
</dbReference>
<dbReference type="PANTHER" id="PTHR21403:SF10">
    <property type="entry name" value="ATP PHOSPHORIBOSYLTRANSFERASE"/>
    <property type="match status" value="1"/>
</dbReference>
<dbReference type="InterPro" id="IPR015867">
    <property type="entry name" value="N-reg_PII/ATP_PRibTrfase_C"/>
</dbReference>
<dbReference type="NCBIfam" id="TIGR00070">
    <property type="entry name" value="hisG"/>
    <property type="match status" value="1"/>
</dbReference>
<evidence type="ECO:0000256" key="8">
    <source>
        <dbReference type="ARBA" id="ARBA00022490"/>
    </source>
</evidence>
<evidence type="ECO:0000256" key="1">
    <source>
        <dbReference type="ARBA" id="ARBA00000915"/>
    </source>
</evidence>
<evidence type="ECO:0000256" key="5">
    <source>
        <dbReference type="ARBA" id="ARBA00007955"/>
    </source>
</evidence>
<evidence type="ECO:0000256" key="11">
    <source>
        <dbReference type="ARBA" id="ARBA00022679"/>
    </source>
</evidence>
<dbReference type="Gene3D" id="3.40.190.10">
    <property type="entry name" value="Periplasmic binding protein-like II"/>
    <property type="match status" value="2"/>
</dbReference>
<keyword evidence="11 18" id="KW-0808">Transferase</keyword>
<keyword evidence="15 18" id="KW-0460">Magnesium</keyword>
<accession>A0A7M2WZF4</accession>
<evidence type="ECO:0000256" key="18">
    <source>
        <dbReference type="HAMAP-Rule" id="MF_00079"/>
    </source>
</evidence>
<keyword evidence="12 18" id="KW-0479">Metal-binding</keyword>
<comment type="function">
    <text evidence="17 18">Catalyzes the condensation of ATP and 5-phosphoribose 1-diphosphate to form N'-(5'-phosphoribosyl)-ATP (PR-ATP). Has a crucial role in the pathway because the rate of histidine biosynthesis seems to be controlled primarily by regulation of HisG enzymatic activity.</text>
</comment>
<dbReference type="GO" id="GO:0005737">
    <property type="term" value="C:cytoplasm"/>
    <property type="evidence" value="ECO:0007669"/>
    <property type="project" value="UniProtKB-SubCell"/>
</dbReference>
<dbReference type="SUPFAM" id="SSF53850">
    <property type="entry name" value="Periplasmic binding protein-like II"/>
    <property type="match status" value="1"/>
</dbReference>
<evidence type="ECO:0000256" key="13">
    <source>
        <dbReference type="ARBA" id="ARBA00022741"/>
    </source>
</evidence>
<evidence type="ECO:0000256" key="7">
    <source>
        <dbReference type="ARBA" id="ARBA00020998"/>
    </source>
</evidence>
<gene>
    <name evidence="18" type="primary">hisG</name>
    <name evidence="21" type="ORF">IPV69_05525</name>
</gene>
<dbReference type="InterPro" id="IPR020621">
    <property type="entry name" value="ATP-PRT_HisG_long"/>
</dbReference>
<organism evidence="21 22">
    <name type="scientific">Humisphaera borealis</name>
    <dbReference type="NCBI Taxonomy" id="2807512"/>
    <lineage>
        <taxon>Bacteria</taxon>
        <taxon>Pseudomonadati</taxon>
        <taxon>Planctomycetota</taxon>
        <taxon>Phycisphaerae</taxon>
        <taxon>Tepidisphaerales</taxon>
        <taxon>Tepidisphaeraceae</taxon>
        <taxon>Humisphaera</taxon>
    </lineage>
</organism>
<evidence type="ECO:0000256" key="3">
    <source>
        <dbReference type="ARBA" id="ARBA00004496"/>
    </source>
</evidence>
<dbReference type="RefSeq" id="WP_206293922.1">
    <property type="nucleotide sequence ID" value="NZ_CP063458.1"/>
</dbReference>
<evidence type="ECO:0000256" key="14">
    <source>
        <dbReference type="ARBA" id="ARBA00022840"/>
    </source>
</evidence>
<evidence type="ECO:0000256" key="10">
    <source>
        <dbReference type="ARBA" id="ARBA00022676"/>
    </source>
</evidence>
<evidence type="ECO:0000256" key="9">
    <source>
        <dbReference type="ARBA" id="ARBA00022605"/>
    </source>
</evidence>
<evidence type="ECO:0000259" key="19">
    <source>
        <dbReference type="Pfam" id="PF01634"/>
    </source>
</evidence>
<protein>
    <recommendedName>
        <fullName evidence="7 18">ATP phosphoribosyltransferase</fullName>
        <shortName evidence="18">ATP-PRT</shortName>
        <shortName evidence="18">ATP-PRTase</shortName>
        <ecNumber evidence="6 18">2.4.2.17</ecNumber>
    </recommendedName>
</protein>
<dbReference type="GO" id="GO:0000287">
    <property type="term" value="F:magnesium ion binding"/>
    <property type="evidence" value="ECO:0007669"/>
    <property type="project" value="UniProtKB-UniRule"/>
</dbReference>
<evidence type="ECO:0000256" key="4">
    <source>
        <dbReference type="ARBA" id="ARBA00004667"/>
    </source>
</evidence>
<dbReference type="Gene3D" id="3.30.70.120">
    <property type="match status" value="1"/>
</dbReference>
<evidence type="ECO:0000256" key="2">
    <source>
        <dbReference type="ARBA" id="ARBA00001946"/>
    </source>
</evidence>
<dbReference type="InterPro" id="IPR001348">
    <property type="entry name" value="ATP_PRibTrfase_HisG"/>
</dbReference>
<keyword evidence="10 18" id="KW-0328">Glycosyltransferase</keyword>
<keyword evidence="22" id="KW-1185">Reference proteome</keyword>
<dbReference type="GO" id="GO:0000105">
    <property type="term" value="P:L-histidine biosynthetic process"/>
    <property type="evidence" value="ECO:0007669"/>
    <property type="project" value="UniProtKB-UniRule"/>
</dbReference>
<feature type="domain" description="Histidine biosynthesis HisG C-terminal" evidence="20">
    <location>
        <begin position="222"/>
        <end position="294"/>
    </location>
</feature>
<evidence type="ECO:0000256" key="6">
    <source>
        <dbReference type="ARBA" id="ARBA00011946"/>
    </source>
</evidence>
<keyword evidence="14 18" id="KW-0067">ATP-binding</keyword>
<dbReference type="FunFam" id="3.30.70.120:FF:000002">
    <property type="entry name" value="ATP phosphoribosyltransferase"/>
    <property type="match status" value="1"/>
</dbReference>
<comment type="cofactor">
    <cofactor evidence="2 18">
        <name>Mg(2+)</name>
        <dbReference type="ChEBI" id="CHEBI:18420"/>
    </cofactor>
</comment>
<feature type="domain" description="ATP phosphoribosyltransferase catalytic" evidence="19">
    <location>
        <begin position="56"/>
        <end position="217"/>
    </location>
</feature>
<keyword evidence="8 18" id="KW-0963">Cytoplasm</keyword>
<dbReference type="Pfam" id="PF08029">
    <property type="entry name" value="HisG_C"/>
    <property type="match status" value="1"/>
</dbReference>
<keyword evidence="16 18" id="KW-0368">Histidine biosynthesis</keyword>
<evidence type="ECO:0000256" key="12">
    <source>
        <dbReference type="ARBA" id="ARBA00022723"/>
    </source>
</evidence>
<dbReference type="EMBL" id="CP063458">
    <property type="protein sequence ID" value="QOV90819.1"/>
    <property type="molecule type" value="Genomic_DNA"/>
</dbReference>
<dbReference type="EC" id="2.4.2.17" evidence="6 18"/>
<keyword evidence="9 18" id="KW-0028">Amino-acid biosynthesis</keyword>
<dbReference type="Proteomes" id="UP000593765">
    <property type="component" value="Chromosome"/>
</dbReference>
<dbReference type="InterPro" id="IPR013820">
    <property type="entry name" value="ATP_PRibTrfase_cat"/>
</dbReference>
<dbReference type="PANTHER" id="PTHR21403">
    <property type="entry name" value="ATP PHOSPHORIBOSYLTRANSFERASE ATP-PRTASE"/>
    <property type="match status" value="1"/>
</dbReference>
<comment type="pathway">
    <text evidence="4 18">Amino-acid biosynthesis; L-histidine biosynthesis; L-histidine from 5-phospho-alpha-D-ribose 1-diphosphate: step 1/9.</text>
</comment>
<dbReference type="UniPathway" id="UPA00031">
    <property type="reaction ID" value="UER00006"/>
</dbReference>
<evidence type="ECO:0000256" key="15">
    <source>
        <dbReference type="ARBA" id="ARBA00022842"/>
    </source>
</evidence>
<comment type="catalytic activity">
    <reaction evidence="1 18">
        <text>1-(5-phospho-beta-D-ribosyl)-ATP + diphosphate = 5-phospho-alpha-D-ribose 1-diphosphate + ATP</text>
        <dbReference type="Rhea" id="RHEA:18473"/>
        <dbReference type="ChEBI" id="CHEBI:30616"/>
        <dbReference type="ChEBI" id="CHEBI:33019"/>
        <dbReference type="ChEBI" id="CHEBI:58017"/>
        <dbReference type="ChEBI" id="CHEBI:73183"/>
        <dbReference type="EC" id="2.4.2.17"/>
    </reaction>
</comment>
<evidence type="ECO:0000256" key="17">
    <source>
        <dbReference type="ARBA" id="ARBA00024861"/>
    </source>
</evidence>
<dbReference type="SUPFAM" id="SSF54913">
    <property type="entry name" value="GlnB-like"/>
    <property type="match status" value="1"/>
</dbReference>
<comment type="activity regulation">
    <text evidence="18">Feedback inhibited by histidine.</text>
</comment>
<dbReference type="InterPro" id="IPR013115">
    <property type="entry name" value="HisG_C"/>
</dbReference>
<dbReference type="NCBIfam" id="TIGR03455">
    <property type="entry name" value="HisG_C-term"/>
    <property type="match status" value="1"/>
</dbReference>
<sequence length="297" mass="33044">MTDRLPESTLRLGLPSGSLQNATVDLFGRAGYRVSIADRSVFPRIDDPKMSAVLFRAQEISRYVCDNIVDCGLTGYDWIVENGNEKDVVEICELEYSRASVNPVKWVLAVPDESVVRTPEELNGAIIATELVNVTRKYFEQKGIKVTVEFSWGTTEIKARLLDAIVDCTETGSSLRANNLRIVDTLLTSTTRFVANKKAWETPWKREKMENIAMLLRGAIDARAKVGLKMNVPEASLAEVLRLLPAEKSPTVSRLADQAWVAVEVILEEKQERELIPPLKRAGATGLITYPLNKVIA</sequence>
<evidence type="ECO:0000259" key="20">
    <source>
        <dbReference type="Pfam" id="PF08029"/>
    </source>
</evidence>
<dbReference type="KEGG" id="hbs:IPV69_05525"/>
<dbReference type="HAMAP" id="MF_00079">
    <property type="entry name" value="HisG_Long"/>
    <property type="match status" value="1"/>
</dbReference>
<dbReference type="Pfam" id="PF01634">
    <property type="entry name" value="HisG"/>
    <property type="match status" value="1"/>
</dbReference>
<evidence type="ECO:0000313" key="22">
    <source>
        <dbReference type="Proteomes" id="UP000593765"/>
    </source>
</evidence>